<sequence length="163" mass="17879">MNHGTSTGRFNVLLAEDPQRADADWATPLGQLLKPQGFAPLVAESGREALELAEQHPVHAALVDLATPRETDKRPTGGTSSVESGGLWLLEVLHRLPDAPPIVVVNNQPLDAAAFQRYVTQALQLGAFSVVNFPIRIEALLNVIRRLIDRRYHGQWPQNVANN</sequence>
<gene>
    <name evidence="1" type="ORF">Pan265_06100</name>
</gene>
<name>A0A518BV12_9BACT</name>
<keyword evidence="2" id="KW-1185">Reference proteome</keyword>
<dbReference type="Gene3D" id="3.40.50.2300">
    <property type="match status" value="1"/>
</dbReference>
<reference evidence="1 2" key="1">
    <citation type="submission" date="2019-02" db="EMBL/GenBank/DDBJ databases">
        <title>Deep-cultivation of Planctomycetes and their phenomic and genomic characterization uncovers novel biology.</title>
        <authorList>
            <person name="Wiegand S."/>
            <person name="Jogler M."/>
            <person name="Boedeker C."/>
            <person name="Pinto D."/>
            <person name="Vollmers J."/>
            <person name="Rivas-Marin E."/>
            <person name="Kohn T."/>
            <person name="Peeters S.H."/>
            <person name="Heuer A."/>
            <person name="Rast P."/>
            <person name="Oberbeckmann S."/>
            <person name="Bunk B."/>
            <person name="Jeske O."/>
            <person name="Meyerdierks A."/>
            <person name="Storesund J.E."/>
            <person name="Kallscheuer N."/>
            <person name="Luecker S."/>
            <person name="Lage O.M."/>
            <person name="Pohl T."/>
            <person name="Merkel B.J."/>
            <person name="Hornburger P."/>
            <person name="Mueller R.-W."/>
            <person name="Bruemmer F."/>
            <person name="Labrenz M."/>
            <person name="Spormann A.M."/>
            <person name="Op den Camp H."/>
            <person name="Overmann J."/>
            <person name="Amann R."/>
            <person name="Jetten M.S.M."/>
            <person name="Mascher T."/>
            <person name="Medema M.H."/>
            <person name="Devos D.P."/>
            <person name="Kaster A.-K."/>
            <person name="Ovreas L."/>
            <person name="Rohde M."/>
            <person name="Galperin M.Y."/>
            <person name="Jogler C."/>
        </authorList>
    </citation>
    <scope>NUCLEOTIDE SEQUENCE [LARGE SCALE GENOMIC DNA]</scope>
    <source>
        <strain evidence="1 2">Pan265</strain>
    </source>
</reference>
<protein>
    <recommendedName>
        <fullName evidence="3">Response regulatory domain-containing protein</fullName>
    </recommendedName>
</protein>
<dbReference type="InterPro" id="IPR011006">
    <property type="entry name" value="CheY-like_superfamily"/>
</dbReference>
<evidence type="ECO:0000313" key="2">
    <source>
        <dbReference type="Proteomes" id="UP000320386"/>
    </source>
</evidence>
<evidence type="ECO:0008006" key="3">
    <source>
        <dbReference type="Google" id="ProtNLM"/>
    </source>
</evidence>
<accession>A0A518BV12</accession>
<evidence type="ECO:0000313" key="1">
    <source>
        <dbReference type="EMBL" id="QDU70774.1"/>
    </source>
</evidence>
<proteinExistence type="predicted"/>
<organism evidence="1 2">
    <name type="scientific">Mucisphaera calidilacus</name>
    <dbReference type="NCBI Taxonomy" id="2527982"/>
    <lineage>
        <taxon>Bacteria</taxon>
        <taxon>Pseudomonadati</taxon>
        <taxon>Planctomycetota</taxon>
        <taxon>Phycisphaerae</taxon>
        <taxon>Phycisphaerales</taxon>
        <taxon>Phycisphaeraceae</taxon>
        <taxon>Mucisphaera</taxon>
    </lineage>
</organism>
<dbReference type="EMBL" id="CP036280">
    <property type="protein sequence ID" value="QDU70774.1"/>
    <property type="molecule type" value="Genomic_DNA"/>
</dbReference>
<dbReference type="Proteomes" id="UP000320386">
    <property type="component" value="Chromosome"/>
</dbReference>
<dbReference type="SUPFAM" id="SSF52172">
    <property type="entry name" value="CheY-like"/>
    <property type="match status" value="1"/>
</dbReference>
<dbReference type="AlphaFoldDB" id="A0A518BV12"/>
<dbReference type="KEGG" id="mcad:Pan265_06100"/>
<dbReference type="CDD" id="cd00156">
    <property type="entry name" value="REC"/>
    <property type="match status" value="1"/>
</dbReference>